<organism evidence="1 2">
    <name type="scientific">Chenopodium quinoa</name>
    <name type="common">Quinoa</name>
    <dbReference type="NCBI Taxonomy" id="63459"/>
    <lineage>
        <taxon>Eukaryota</taxon>
        <taxon>Viridiplantae</taxon>
        <taxon>Streptophyta</taxon>
        <taxon>Embryophyta</taxon>
        <taxon>Tracheophyta</taxon>
        <taxon>Spermatophyta</taxon>
        <taxon>Magnoliopsida</taxon>
        <taxon>eudicotyledons</taxon>
        <taxon>Gunneridae</taxon>
        <taxon>Pentapetalae</taxon>
        <taxon>Caryophyllales</taxon>
        <taxon>Chenopodiaceae</taxon>
        <taxon>Chenopodioideae</taxon>
        <taxon>Atripliceae</taxon>
        <taxon>Chenopodium</taxon>
    </lineage>
</organism>
<dbReference type="Proteomes" id="UP000596660">
    <property type="component" value="Unplaced"/>
</dbReference>
<reference evidence="1" key="1">
    <citation type="journal article" date="2017" name="Nature">
        <title>The genome of Chenopodium quinoa.</title>
        <authorList>
            <person name="Jarvis D.E."/>
            <person name="Ho Y.S."/>
            <person name="Lightfoot D.J."/>
            <person name="Schmoeckel S.M."/>
            <person name="Li B."/>
            <person name="Borm T.J.A."/>
            <person name="Ohyanagi H."/>
            <person name="Mineta K."/>
            <person name="Michell C.T."/>
            <person name="Saber N."/>
            <person name="Kharbatia N.M."/>
            <person name="Rupper R.R."/>
            <person name="Sharp A.R."/>
            <person name="Dally N."/>
            <person name="Boughton B.A."/>
            <person name="Woo Y.H."/>
            <person name="Gao G."/>
            <person name="Schijlen E.G.W.M."/>
            <person name="Guo X."/>
            <person name="Momin A.A."/>
            <person name="Negrao S."/>
            <person name="Al-Babili S."/>
            <person name="Gehring C."/>
            <person name="Roessner U."/>
            <person name="Jung C."/>
            <person name="Murphy K."/>
            <person name="Arold S.T."/>
            <person name="Gojobori T."/>
            <person name="van der Linden C.G."/>
            <person name="van Loo E.N."/>
            <person name="Jellen E.N."/>
            <person name="Maughan P.J."/>
            <person name="Tester M."/>
        </authorList>
    </citation>
    <scope>NUCLEOTIDE SEQUENCE [LARGE SCALE GENOMIC DNA]</scope>
    <source>
        <strain evidence="1">cv. PI 614886</strain>
    </source>
</reference>
<dbReference type="AlphaFoldDB" id="A0A803LFV0"/>
<dbReference type="PANTHER" id="PTHR48475:SF2">
    <property type="entry name" value="RIBONUCLEASE H"/>
    <property type="match status" value="1"/>
</dbReference>
<keyword evidence="2" id="KW-1185">Reference proteome</keyword>
<evidence type="ECO:0008006" key="3">
    <source>
        <dbReference type="Google" id="ProtNLM"/>
    </source>
</evidence>
<proteinExistence type="predicted"/>
<dbReference type="PANTHER" id="PTHR48475">
    <property type="entry name" value="RIBONUCLEASE H"/>
    <property type="match status" value="1"/>
</dbReference>
<dbReference type="EnsemblPlants" id="AUR62012056-RA">
    <property type="protein sequence ID" value="AUR62012056-RA:cds"/>
    <property type="gene ID" value="AUR62012056"/>
</dbReference>
<evidence type="ECO:0000313" key="1">
    <source>
        <dbReference type="EnsemblPlants" id="AUR62012056-RA:cds"/>
    </source>
</evidence>
<dbReference type="OMA" id="ACKEYIA"/>
<name>A0A803LFV0_CHEQI</name>
<dbReference type="Gramene" id="AUR62012056-RA">
    <property type="protein sequence ID" value="AUR62012056-RA:cds"/>
    <property type="gene ID" value="AUR62012056"/>
</dbReference>
<sequence length="199" mass="22933">MPRILCANRTTPRIATGQNPFSLVYGCEAVLTAEVTSPTTRYGLLTLERNTEELSHDLDTIEERRDLSYIRMATYQQTVARNFTKNVKAKMFKVGDWFLRKVFQNTKELNVGKMGENWEGPYQIDKEMLVYLEKKFDADDAGKKKYVIGNWLNFKLVDSKPIIDQVHVYENYVAEIHAQGIKMCEIVQANVLIEKSPDS</sequence>
<protein>
    <recommendedName>
        <fullName evidence="3">Reverse transcriptase domain-containing protein</fullName>
    </recommendedName>
</protein>
<accession>A0A803LFV0</accession>
<dbReference type="PROSITE" id="PS51257">
    <property type="entry name" value="PROKAR_LIPOPROTEIN"/>
    <property type="match status" value="1"/>
</dbReference>
<reference evidence="1" key="2">
    <citation type="submission" date="2021-03" db="UniProtKB">
        <authorList>
            <consortium name="EnsemblPlants"/>
        </authorList>
    </citation>
    <scope>IDENTIFICATION</scope>
</reference>
<evidence type="ECO:0000313" key="2">
    <source>
        <dbReference type="Proteomes" id="UP000596660"/>
    </source>
</evidence>